<evidence type="ECO:0000259" key="4">
    <source>
        <dbReference type="PROSITE" id="PS50991"/>
    </source>
</evidence>
<dbReference type="EMBL" id="AP011832">
    <property type="protein sequence ID" value="BAJ47307.1"/>
    <property type="molecule type" value="Genomic_DNA"/>
</dbReference>
<dbReference type="Pfam" id="PF00682">
    <property type="entry name" value="HMGL-like"/>
    <property type="match status" value="1"/>
</dbReference>
<sequence length="401" mass="44057">MSSESWRGEKHWVSPYNFAPQVVSQFNFPEKIEIYDVTLRDGEQTPGVVLKASEKLEIAKALDELGVHRLEAGMPVVSEEDFNAVKIIANEGLRAKVFGFARLVKEDIDAALKADVSGIVTEGPVGVPKLMQFGWRPEDVVEKAVTHVQYAKDHGLYTVFFGVDGTRADINFLKHIYKRVVDEAKPDAVAVVDTFGCASPEGFRYLVGEIVQTVRVPVEVHCHNDFGMGTAVSIAGLSAGARVVHVSVNGIGERAGNAALEEVALSLELLYGRRLGLRLEKLVEVSRLVEKLTGFRLAANKPVVGERVFTRESGISVAGWVKYHLGSEAFLPELVGNRHDVLVGKKSGKHSIEWKLEKLGVKASPEEVQALLQKVKEISIIKKRALSDEELLECLATVRRS</sequence>
<protein>
    <submittedName>
        <fullName evidence="5">Carboxyltransferase</fullName>
        <ecNumber evidence="5">2.3.3.13</ecNumber>
    </submittedName>
</protein>
<comment type="similarity">
    <text evidence="1 3">Belongs to the alpha-IPM synthase/homocitrate synthase family.</text>
</comment>
<dbReference type="Gene3D" id="3.20.20.70">
    <property type="entry name" value="Aldolase class I"/>
    <property type="match status" value="1"/>
</dbReference>
<proteinExistence type="inferred from homology"/>
<dbReference type="Gene3D" id="1.10.238.260">
    <property type="match status" value="1"/>
</dbReference>
<dbReference type="SUPFAM" id="SSF51569">
    <property type="entry name" value="Aldolase"/>
    <property type="match status" value="1"/>
</dbReference>
<evidence type="ECO:0000313" key="5">
    <source>
        <dbReference type="EMBL" id="BAJ47307.1"/>
    </source>
</evidence>
<name>E6N4T8_CALS0</name>
<dbReference type="PROSITE" id="PS00816">
    <property type="entry name" value="AIPM_HOMOCIT_SYNTH_2"/>
    <property type="match status" value="1"/>
</dbReference>
<dbReference type="PANTHER" id="PTHR42880">
    <property type="entry name" value="HOMOCITRATE SYNTHASE"/>
    <property type="match status" value="1"/>
</dbReference>
<dbReference type="Proteomes" id="UP000008120">
    <property type="component" value="Chromosome"/>
</dbReference>
<dbReference type="KEGG" id="csu:CSUB_C0250"/>
<dbReference type="PROSITE" id="PS00815">
    <property type="entry name" value="AIPM_HOMOCIT_SYNTH_1"/>
    <property type="match status" value="1"/>
</dbReference>
<dbReference type="BioCyc" id="CCAL311458:G131R-253-MONOMER"/>
<organism evidence="5 7">
    <name type="scientific">Caldiarchaeum subterraneum</name>
    <dbReference type="NCBI Taxonomy" id="311458"/>
    <lineage>
        <taxon>Archaea</taxon>
        <taxon>Nitrososphaerota</taxon>
        <taxon>Candidatus Caldarchaeales</taxon>
        <taxon>Candidatus Caldarchaeaceae</taxon>
        <taxon>Candidatus Caldarchaeum</taxon>
    </lineage>
</organism>
<dbReference type="GO" id="GO:0003852">
    <property type="term" value="F:2-isopropylmalate synthase activity"/>
    <property type="evidence" value="ECO:0007669"/>
    <property type="project" value="UniProtKB-EC"/>
</dbReference>
<dbReference type="AlphaFoldDB" id="E6N4T8"/>
<dbReference type="PANTHER" id="PTHR42880:SF1">
    <property type="entry name" value="ISOPROPYLMALATE_HOMOCITRATE_CITRAMALATE SYNTHASE FAMILY PROTEIN"/>
    <property type="match status" value="1"/>
</dbReference>
<dbReference type="Pfam" id="PF22617">
    <property type="entry name" value="HCS_D2"/>
    <property type="match status" value="1"/>
</dbReference>
<evidence type="ECO:0000313" key="7">
    <source>
        <dbReference type="Proteomes" id="UP000008120"/>
    </source>
</evidence>
<dbReference type="EMBL" id="BA000048">
    <property type="protein sequence ID" value="BAJ50111.1"/>
    <property type="molecule type" value="Genomic_DNA"/>
</dbReference>
<dbReference type="PROSITE" id="PS50991">
    <property type="entry name" value="PYR_CT"/>
    <property type="match status" value="1"/>
</dbReference>
<dbReference type="GO" id="GO:0019752">
    <property type="term" value="P:carboxylic acid metabolic process"/>
    <property type="evidence" value="ECO:0007669"/>
    <property type="project" value="InterPro"/>
</dbReference>
<dbReference type="InterPro" id="IPR000891">
    <property type="entry name" value="PYR_CT"/>
</dbReference>
<dbReference type="STRING" id="311458.CSUB_C0250"/>
<accession>E6N4T8</accession>
<feature type="domain" description="Pyruvate carboxyltransferase" evidence="4">
    <location>
        <begin position="32"/>
        <end position="283"/>
    </location>
</feature>
<evidence type="ECO:0000256" key="3">
    <source>
        <dbReference type="RuleBase" id="RU003523"/>
    </source>
</evidence>
<keyword evidence="5" id="KW-0012">Acyltransferase</keyword>
<reference evidence="5 7" key="1">
    <citation type="journal article" date="2005" name="Environ. Microbiol.">
        <title>Genetic and functional properties of uncultivated thermophilic crenarchaeotes from a subsurface gold mine as revealed by analysis of genome fragments.</title>
        <authorList>
            <person name="Nunoura T."/>
            <person name="Hirayama H."/>
            <person name="Takami H."/>
            <person name="Oida H."/>
            <person name="Nishi S."/>
            <person name="Shimamura S."/>
            <person name="Suzuki Y."/>
            <person name="Inagaki F."/>
            <person name="Takai K."/>
            <person name="Nealson K.H."/>
            <person name="Horikoshi K."/>
        </authorList>
    </citation>
    <scope>NUCLEOTIDE SEQUENCE [LARGE SCALE GENOMIC DNA]</scope>
</reference>
<evidence type="ECO:0000256" key="1">
    <source>
        <dbReference type="ARBA" id="ARBA00006154"/>
    </source>
</evidence>
<dbReference type="InterPro" id="IPR054691">
    <property type="entry name" value="LeuA/HCS_post-cat"/>
</dbReference>
<gene>
    <name evidence="6" type="ORF">CSUB_C0250</name>
    <name evidence="5" type="ORF">HGMM_F51A09C40</name>
</gene>
<dbReference type="EC" id="2.3.3.13" evidence="5"/>
<dbReference type="InterPro" id="IPR002034">
    <property type="entry name" value="AIPM/Hcit_synth_CS"/>
</dbReference>
<evidence type="ECO:0000313" key="6">
    <source>
        <dbReference type="EMBL" id="BAJ50111.1"/>
    </source>
</evidence>
<evidence type="ECO:0000256" key="2">
    <source>
        <dbReference type="ARBA" id="ARBA00022679"/>
    </source>
</evidence>
<reference evidence="5 7" key="2">
    <citation type="journal article" date="2011" name="Nucleic Acids Res.">
        <title>Insights into the evolution of Archaea and eukaryotic protein modifier systems revealed by the genome of a novel archaeal group.</title>
        <authorList>
            <person name="Nunoura T."/>
            <person name="Takaki Y."/>
            <person name="Kakuta J."/>
            <person name="Nishi S."/>
            <person name="Sugahara J."/>
            <person name="Kazama H."/>
            <person name="Chee G."/>
            <person name="Hattori M."/>
            <person name="Kanai A."/>
            <person name="Atomi H."/>
            <person name="Takai K."/>
            <person name="Takami H."/>
        </authorList>
    </citation>
    <scope>NUCLEOTIDE SEQUENCE [LARGE SCALE GENOMIC DNA]</scope>
</reference>
<dbReference type="InterPro" id="IPR013785">
    <property type="entry name" value="Aldolase_TIM"/>
</dbReference>
<keyword evidence="2 3" id="KW-0808">Transferase</keyword>